<reference evidence="1" key="2">
    <citation type="journal article" date="2015" name="Fish Shellfish Immunol.">
        <title>Early steps in the European eel (Anguilla anguilla)-Vibrio vulnificus interaction in the gills: Role of the RtxA13 toxin.</title>
        <authorList>
            <person name="Callol A."/>
            <person name="Pajuelo D."/>
            <person name="Ebbesson L."/>
            <person name="Teles M."/>
            <person name="MacKenzie S."/>
            <person name="Amaro C."/>
        </authorList>
    </citation>
    <scope>NUCLEOTIDE SEQUENCE</scope>
</reference>
<organism evidence="1">
    <name type="scientific">Anguilla anguilla</name>
    <name type="common">European freshwater eel</name>
    <name type="synonym">Muraena anguilla</name>
    <dbReference type="NCBI Taxonomy" id="7936"/>
    <lineage>
        <taxon>Eukaryota</taxon>
        <taxon>Metazoa</taxon>
        <taxon>Chordata</taxon>
        <taxon>Craniata</taxon>
        <taxon>Vertebrata</taxon>
        <taxon>Euteleostomi</taxon>
        <taxon>Actinopterygii</taxon>
        <taxon>Neopterygii</taxon>
        <taxon>Teleostei</taxon>
        <taxon>Anguilliformes</taxon>
        <taxon>Anguillidae</taxon>
        <taxon>Anguilla</taxon>
    </lineage>
</organism>
<protein>
    <submittedName>
        <fullName evidence="1">Uncharacterized protein</fullName>
    </submittedName>
</protein>
<sequence>MTAVFHKNAEFGTLTGEKG</sequence>
<accession>A0A0E9QHF0</accession>
<proteinExistence type="predicted"/>
<dbReference type="AlphaFoldDB" id="A0A0E9QHF0"/>
<dbReference type="EMBL" id="GBXM01093019">
    <property type="protein sequence ID" value="JAH15558.1"/>
    <property type="molecule type" value="Transcribed_RNA"/>
</dbReference>
<reference evidence="1" key="1">
    <citation type="submission" date="2014-11" db="EMBL/GenBank/DDBJ databases">
        <authorList>
            <person name="Amaro Gonzalez C."/>
        </authorList>
    </citation>
    <scope>NUCLEOTIDE SEQUENCE</scope>
</reference>
<evidence type="ECO:0000313" key="1">
    <source>
        <dbReference type="EMBL" id="JAH15558.1"/>
    </source>
</evidence>
<name>A0A0E9QHF0_ANGAN</name>